<evidence type="ECO:0000313" key="2">
    <source>
        <dbReference type="Proteomes" id="UP001301963"/>
    </source>
</evidence>
<evidence type="ECO:0000313" key="1">
    <source>
        <dbReference type="EMBL" id="WNY68564.1"/>
    </source>
</evidence>
<reference evidence="1" key="1">
    <citation type="submission" date="2023-07" db="EMBL/GenBank/DDBJ databases">
        <title>Genome sequencing of multiple Borrelia sensu lato isolates.</title>
        <authorList>
            <person name="Mongodin E.F."/>
            <person name="Rudenko N."/>
            <person name="Fraser C.M."/>
            <person name="Schutzer S."/>
            <person name="Luft B."/>
            <person name="Morgan R."/>
            <person name="Chastens S."/>
            <person name="Qiu W."/>
        </authorList>
    </citation>
    <scope>NUCLEOTIDE SEQUENCE [LARGE SCALE GENOMIC DNA]</scope>
    <source>
        <strain evidence="1">PotiB3</strain>
    </source>
</reference>
<sequence length="377" mass="44343">MNNFMRIKNLILIAISLSSLNCSTNKNIVVLTDNKAIPFYINQFNIENKLNFIIKFRNNIDLQTAEKENAQIIISKNIANTNIANHFKSIKINYNPDYPILKHVFKQFNYKIIPLSFDIPILIYKNTHTIKKYINTKYLKEEYENFIKDGKFFISPYFSENLFYVISEINDARFSFEKNKLNYNENKILKMIEYFSSFLNTKQIDLQKNLFNKYGYLKLNKILLNKKSPLITGLSDLTFYNSLSKQEKTEIKFSYLINNDNEIVISSPNFIGILETSTLTKKFISWILDKKNQKNLLEFNNQSQSNICFGFANGFTPYKELNLKIKHSIDGISPFIIDENQINNYSYVLSKKTIEKENLLINEWFFSGIENPKKTKN</sequence>
<dbReference type="RefSeq" id="WP_316383674.1">
    <property type="nucleotide sequence ID" value="NZ_CP132468.1"/>
</dbReference>
<keyword evidence="2" id="KW-1185">Reference proteome</keyword>
<organism evidence="1 2">
    <name type="scientific">Borreliella lusitaniae</name>
    <dbReference type="NCBI Taxonomy" id="100177"/>
    <lineage>
        <taxon>Bacteria</taxon>
        <taxon>Pseudomonadati</taxon>
        <taxon>Spirochaetota</taxon>
        <taxon>Spirochaetia</taxon>
        <taxon>Spirochaetales</taxon>
        <taxon>Borreliaceae</taxon>
        <taxon>Borreliella</taxon>
    </lineage>
</organism>
<proteinExistence type="predicted"/>
<protein>
    <recommendedName>
        <fullName evidence="3">Lipoprotein</fullName>
    </recommendedName>
</protein>
<evidence type="ECO:0008006" key="3">
    <source>
        <dbReference type="Google" id="ProtNLM"/>
    </source>
</evidence>
<accession>A0ABZ0CH85</accession>
<gene>
    <name evidence="1" type="ORF">QIA44_01730</name>
</gene>
<dbReference type="Proteomes" id="UP001301963">
    <property type="component" value="Chromosome"/>
</dbReference>
<name>A0ABZ0CH85_9SPIR</name>
<dbReference type="EMBL" id="CP132468">
    <property type="protein sequence ID" value="WNY68564.1"/>
    <property type="molecule type" value="Genomic_DNA"/>
</dbReference>